<reference evidence="4" key="1">
    <citation type="submission" date="2025-08" db="UniProtKB">
        <authorList>
            <consortium name="RefSeq"/>
        </authorList>
    </citation>
    <scope>IDENTIFICATION</scope>
    <source>
        <strain evidence="4">Airmid</strain>
    </source>
</reference>
<dbReference type="InParanoid" id="A0A6P6XWT0"/>
<dbReference type="Pfam" id="PF13540">
    <property type="entry name" value="RCC1_2"/>
    <property type="match status" value="1"/>
</dbReference>
<feature type="repeat" description="RCC1" evidence="1">
    <location>
        <begin position="145"/>
        <end position="189"/>
    </location>
</feature>
<dbReference type="InterPro" id="IPR009091">
    <property type="entry name" value="RCC1/BLIP-II"/>
</dbReference>
<dbReference type="Pfam" id="PF00651">
    <property type="entry name" value="BTB"/>
    <property type="match status" value="1"/>
</dbReference>
<dbReference type="RefSeq" id="XP_027196364.1">
    <property type="nucleotide sequence ID" value="XM_027340563.1"/>
</dbReference>
<dbReference type="PROSITE" id="PS00626">
    <property type="entry name" value="RCC1_2"/>
    <property type="match status" value="1"/>
</dbReference>
<dbReference type="AlphaFoldDB" id="A0A6P6XWT0"/>
<gene>
    <name evidence="4" type="primary">LOC113790858</name>
</gene>
<dbReference type="PANTHER" id="PTHR45982">
    <property type="entry name" value="REGULATOR OF CHROMOSOME CONDENSATION"/>
    <property type="match status" value="1"/>
</dbReference>
<dbReference type="InterPro" id="IPR000408">
    <property type="entry name" value="Reg_chr_condens"/>
</dbReference>
<evidence type="ECO:0000259" key="2">
    <source>
        <dbReference type="PROSITE" id="PS50097"/>
    </source>
</evidence>
<name>A0A6P6XWT0_DERPT</name>
<feature type="domain" description="BTB" evidence="2">
    <location>
        <begin position="259"/>
        <end position="324"/>
    </location>
</feature>
<accession>A0A6P6XWT0</accession>
<evidence type="ECO:0000313" key="3">
    <source>
        <dbReference type="Proteomes" id="UP000515146"/>
    </source>
</evidence>
<dbReference type="Gene3D" id="2.130.10.30">
    <property type="entry name" value="Regulator of chromosome condensation 1/beta-lactamase-inhibitor protein II"/>
    <property type="match status" value="1"/>
</dbReference>
<dbReference type="PANTHER" id="PTHR45982:SF1">
    <property type="entry name" value="REGULATOR OF CHROMOSOME CONDENSATION"/>
    <property type="match status" value="1"/>
</dbReference>
<dbReference type="SMART" id="SM00225">
    <property type="entry name" value="BTB"/>
    <property type="match status" value="1"/>
</dbReference>
<dbReference type="Proteomes" id="UP000515146">
    <property type="component" value="Unplaced"/>
</dbReference>
<proteinExistence type="predicted"/>
<keyword evidence="3" id="KW-1185">Reference proteome</keyword>
<dbReference type="SUPFAM" id="SSF54695">
    <property type="entry name" value="POZ domain"/>
    <property type="match status" value="1"/>
</dbReference>
<organism evidence="3 4">
    <name type="scientific">Dermatophagoides pteronyssinus</name>
    <name type="common">European house dust mite</name>
    <dbReference type="NCBI Taxonomy" id="6956"/>
    <lineage>
        <taxon>Eukaryota</taxon>
        <taxon>Metazoa</taxon>
        <taxon>Ecdysozoa</taxon>
        <taxon>Arthropoda</taxon>
        <taxon>Chelicerata</taxon>
        <taxon>Arachnida</taxon>
        <taxon>Acari</taxon>
        <taxon>Acariformes</taxon>
        <taxon>Sarcoptiformes</taxon>
        <taxon>Astigmata</taxon>
        <taxon>Psoroptidia</taxon>
        <taxon>Analgoidea</taxon>
        <taxon>Pyroglyphidae</taxon>
        <taxon>Dermatophagoidinae</taxon>
        <taxon>Dermatophagoides</taxon>
    </lineage>
</organism>
<dbReference type="OrthoDB" id="10256179at2759"/>
<sequence length="356" mass="41804">MKKLPTDSYVDIKLFKNDLKDIDEKFIRNIESIFKIILFNSEMSYLFMTNDATYVYGKEICKWLWLKHDPKRPQQINILNGKKIIQVESGHNFIVVLTDDGSVYLASDDSFWQTKNTLRLISTDNDRFEMIACGYYHLLLLRKDGIVFAFGYNKYGQLTGDAKVPTKIPIENVQSVACMNNFPFSLALDQSSHYYVLNWMKDSKWLPFKKLNGQPKSFAAASAIVYESPITYGLTSTIYVFDLHDPISFIGLLNNPENYDVEFVIGDKRIMALKYYLKMTSKYYSRMFSGDWQKDNRVTIHDYSYDVYYSYLHMLHTGRIRIKQYNIFKLIDLANCYGDERLMKHCQTFIQKLINQ</sequence>
<dbReference type="KEGG" id="dpte:113790858"/>
<dbReference type="InterPro" id="IPR011333">
    <property type="entry name" value="SKP1/BTB/POZ_sf"/>
</dbReference>
<dbReference type="InterPro" id="IPR051553">
    <property type="entry name" value="Ran_GTPase-activating"/>
</dbReference>
<protein>
    <submittedName>
        <fullName evidence="4">RCC1 and BTB domain-containing protein 1-like</fullName>
    </submittedName>
</protein>
<dbReference type="PROSITE" id="PS50097">
    <property type="entry name" value="BTB"/>
    <property type="match status" value="1"/>
</dbReference>
<dbReference type="PROSITE" id="PS50012">
    <property type="entry name" value="RCC1_3"/>
    <property type="match status" value="1"/>
</dbReference>
<dbReference type="SUPFAM" id="SSF50985">
    <property type="entry name" value="RCC1/BLIP-II"/>
    <property type="match status" value="1"/>
</dbReference>
<evidence type="ECO:0000256" key="1">
    <source>
        <dbReference type="PROSITE-ProRule" id="PRU00235"/>
    </source>
</evidence>
<evidence type="ECO:0000313" key="4">
    <source>
        <dbReference type="RefSeq" id="XP_027196364.1"/>
    </source>
</evidence>
<dbReference type="Gene3D" id="3.30.710.10">
    <property type="entry name" value="Potassium Channel Kv1.1, Chain A"/>
    <property type="match status" value="1"/>
</dbReference>
<dbReference type="InterPro" id="IPR000210">
    <property type="entry name" value="BTB/POZ_dom"/>
</dbReference>